<dbReference type="EMBL" id="AP011790">
    <property type="protein sequence ID" value="BAL57974.1"/>
    <property type="molecule type" value="Genomic_DNA"/>
</dbReference>
<feature type="transmembrane region" description="Helical" evidence="5">
    <location>
        <begin position="299"/>
        <end position="322"/>
    </location>
</feature>
<dbReference type="PANTHER" id="PTHR11432">
    <property type="entry name" value="NADH DEHYDROGENASE SUBUNIT 1"/>
    <property type="match status" value="1"/>
</dbReference>
<dbReference type="PANTHER" id="PTHR11432:SF3">
    <property type="entry name" value="NADH-UBIQUINONE OXIDOREDUCTASE CHAIN 1"/>
    <property type="match status" value="1"/>
</dbReference>
<evidence type="ECO:0000256" key="2">
    <source>
        <dbReference type="ARBA" id="ARBA00022692"/>
    </source>
</evidence>
<dbReference type="AlphaFoldDB" id="H5SP82"/>
<reference evidence="6" key="2">
    <citation type="journal article" date="2012" name="PLoS ONE">
        <title>A Deeply Branching Thermophilic Bacterium with an Ancient Acetyl-CoA Pathway Dominates a Subsurface Ecosystem.</title>
        <authorList>
            <person name="Takami H."/>
            <person name="Noguchi H."/>
            <person name="Takaki Y."/>
            <person name="Uchiyama I."/>
            <person name="Toyoda A."/>
            <person name="Nishi S."/>
            <person name="Chee G.-J."/>
            <person name="Arai W."/>
            <person name="Nunoura T."/>
            <person name="Itoh T."/>
            <person name="Hattori M."/>
            <person name="Takai K."/>
        </authorList>
    </citation>
    <scope>NUCLEOTIDE SEQUENCE</scope>
</reference>
<evidence type="ECO:0000256" key="5">
    <source>
        <dbReference type="SAM" id="Phobius"/>
    </source>
</evidence>
<comment type="subcellular location">
    <subcellularLocation>
        <location evidence="1">Membrane</location>
        <topology evidence="1">Multi-pass membrane protein</topology>
    </subcellularLocation>
</comment>
<feature type="transmembrane region" description="Helical" evidence="5">
    <location>
        <begin position="12"/>
        <end position="29"/>
    </location>
</feature>
<dbReference type="NCBIfam" id="NF004741">
    <property type="entry name" value="PRK06076.1-2"/>
    <property type="match status" value="1"/>
</dbReference>
<dbReference type="InterPro" id="IPR001694">
    <property type="entry name" value="NADH_UbQ_OxRdtase_su1/FPO"/>
</dbReference>
<dbReference type="GO" id="GO:0016020">
    <property type="term" value="C:membrane"/>
    <property type="evidence" value="ECO:0007669"/>
    <property type="project" value="UniProtKB-SubCell"/>
</dbReference>
<dbReference type="Pfam" id="PF00146">
    <property type="entry name" value="NADHdh"/>
    <property type="match status" value="1"/>
</dbReference>
<feature type="transmembrane region" description="Helical" evidence="5">
    <location>
        <begin position="122"/>
        <end position="143"/>
    </location>
</feature>
<dbReference type="PROSITE" id="PS00668">
    <property type="entry name" value="COMPLEX1_ND1_2"/>
    <property type="match status" value="1"/>
</dbReference>
<evidence type="ECO:0000313" key="6">
    <source>
        <dbReference type="EMBL" id="BAL57974.1"/>
    </source>
</evidence>
<feature type="transmembrane region" description="Helical" evidence="5">
    <location>
        <begin position="80"/>
        <end position="102"/>
    </location>
</feature>
<name>H5SP82_9ZZZZ</name>
<dbReference type="HAMAP" id="MF_01350">
    <property type="entry name" value="NDH1_NuoH"/>
    <property type="match status" value="1"/>
</dbReference>
<proteinExistence type="inferred from homology"/>
<evidence type="ECO:0000256" key="1">
    <source>
        <dbReference type="ARBA" id="ARBA00004141"/>
    </source>
</evidence>
<feature type="transmembrane region" description="Helical" evidence="5">
    <location>
        <begin position="334"/>
        <end position="359"/>
    </location>
</feature>
<reference evidence="6" key="1">
    <citation type="journal article" date="2005" name="Environ. Microbiol.">
        <title>Genetic and functional properties of uncultivated thermophilic crenarchaeotes from a subsurface gold mine as revealed by analysis of genome fragments.</title>
        <authorList>
            <person name="Nunoura T."/>
            <person name="Hirayama H."/>
            <person name="Takami H."/>
            <person name="Oida H."/>
            <person name="Nishi S."/>
            <person name="Shimamura S."/>
            <person name="Suzuki Y."/>
            <person name="Inagaki F."/>
            <person name="Takai K."/>
            <person name="Nealson K.H."/>
            <person name="Horikoshi K."/>
        </authorList>
    </citation>
    <scope>NUCLEOTIDE SEQUENCE</scope>
</reference>
<dbReference type="InterPro" id="IPR018086">
    <property type="entry name" value="NADH_UbQ_OxRdtase_su1_CS"/>
</dbReference>
<evidence type="ECO:0000256" key="3">
    <source>
        <dbReference type="ARBA" id="ARBA00022989"/>
    </source>
</evidence>
<feature type="transmembrane region" description="Helical" evidence="5">
    <location>
        <begin position="164"/>
        <end position="182"/>
    </location>
</feature>
<feature type="transmembrane region" description="Helical" evidence="5">
    <location>
        <begin position="194"/>
        <end position="220"/>
    </location>
</feature>
<dbReference type="GO" id="GO:0009060">
    <property type="term" value="P:aerobic respiration"/>
    <property type="evidence" value="ECO:0007669"/>
    <property type="project" value="TreeGrafter"/>
</dbReference>
<keyword evidence="4 5" id="KW-0472">Membrane</keyword>
<feature type="transmembrane region" description="Helical" evidence="5">
    <location>
        <begin position="257"/>
        <end position="279"/>
    </location>
</feature>
<dbReference type="GO" id="GO:0003954">
    <property type="term" value="F:NADH dehydrogenase activity"/>
    <property type="evidence" value="ECO:0007669"/>
    <property type="project" value="TreeGrafter"/>
</dbReference>
<protein>
    <submittedName>
        <fullName evidence="6">NADH dehydrogenase I subunit H</fullName>
    </submittedName>
</protein>
<evidence type="ECO:0000256" key="4">
    <source>
        <dbReference type="ARBA" id="ARBA00023136"/>
    </source>
</evidence>
<keyword evidence="3 5" id="KW-1133">Transmembrane helix</keyword>
<gene>
    <name evidence="6" type="ORF">HGMM_F53F08C11</name>
</gene>
<keyword evidence="2 5" id="KW-0812">Transmembrane</keyword>
<sequence>MYLDFIITLIKIGIVLSALLSLAAILSWAERKQSAVLQDRIGPNRASILGLRLFGLFHPVADAIKMFFKEDFIPARGDRFLHTIAPFIAMMPALVTFAVIPFGDYIEIAGKKITLQIADPNIGIIFVFSVASLIVYGVVLAGYSSYNNYAMLGAMRACAQMISYEVTLGLSIIGVLVVFNSVRLGEIVRMQGELIWGIIPGWGIVYQPLAFILFLTAAIAETKRVPFDLPEGESEIQVGYFIEYSGMKWGMFFLAEFIEIVVVSALITTLFFGGWQVPYLLNDGFHFPGGIHIPLNHNIVSIIQILSFGAKVIFFCWFQLMIRWTLPRFRFDQLMALCWKGLLPLSLLNIFVTAAAVMMRGS</sequence>
<accession>H5SP82</accession>
<organism evidence="6">
    <name type="scientific">uncultured prokaryote</name>
    <dbReference type="NCBI Taxonomy" id="198431"/>
    <lineage>
        <taxon>unclassified sequences</taxon>
        <taxon>environmental samples</taxon>
    </lineage>
</organism>